<evidence type="ECO:0000313" key="3">
    <source>
        <dbReference type="Proteomes" id="UP000305067"/>
    </source>
</evidence>
<dbReference type="EMBL" id="ML178879">
    <property type="protein sequence ID" value="TFK95634.1"/>
    <property type="molecule type" value="Genomic_DNA"/>
</dbReference>
<keyword evidence="1" id="KW-1133">Transmembrane helix</keyword>
<evidence type="ECO:0000313" key="2">
    <source>
        <dbReference type="EMBL" id="TFK95634.1"/>
    </source>
</evidence>
<keyword evidence="1" id="KW-0472">Membrane</keyword>
<evidence type="ECO:0000256" key="1">
    <source>
        <dbReference type="SAM" id="Phobius"/>
    </source>
</evidence>
<protein>
    <submittedName>
        <fullName evidence="2">Uncharacterized protein</fullName>
    </submittedName>
</protein>
<feature type="transmembrane region" description="Helical" evidence="1">
    <location>
        <begin position="122"/>
        <end position="140"/>
    </location>
</feature>
<dbReference type="AlphaFoldDB" id="A0A5C3Q0K4"/>
<dbReference type="Proteomes" id="UP000305067">
    <property type="component" value="Unassembled WGS sequence"/>
</dbReference>
<keyword evidence="1" id="KW-0812">Transmembrane</keyword>
<gene>
    <name evidence="2" type="ORF">BDV98DRAFT_376374</name>
</gene>
<sequence length="152" mass="17215">MGRTDRLVKPQNREPHRCSLIRRVLTRWKMGHIWICRLFCTHVGGVESSTRLEKRILSANKGAFNCVAFLCSSLRSMTFCSSCFRSCPMTPRSRCFPPSVLSCCDCPCSKDHTFTRSSRARLGFPSVLLHTAACYLAWIIPGRIESLLRSLA</sequence>
<reference evidence="2 3" key="1">
    <citation type="journal article" date="2019" name="Nat. Ecol. Evol.">
        <title>Megaphylogeny resolves global patterns of mushroom evolution.</title>
        <authorList>
            <person name="Varga T."/>
            <person name="Krizsan K."/>
            <person name="Foldi C."/>
            <person name="Dima B."/>
            <person name="Sanchez-Garcia M."/>
            <person name="Sanchez-Ramirez S."/>
            <person name="Szollosi G.J."/>
            <person name="Szarkandi J.G."/>
            <person name="Papp V."/>
            <person name="Albert L."/>
            <person name="Andreopoulos W."/>
            <person name="Angelini C."/>
            <person name="Antonin V."/>
            <person name="Barry K.W."/>
            <person name="Bougher N.L."/>
            <person name="Buchanan P."/>
            <person name="Buyck B."/>
            <person name="Bense V."/>
            <person name="Catcheside P."/>
            <person name="Chovatia M."/>
            <person name="Cooper J."/>
            <person name="Damon W."/>
            <person name="Desjardin D."/>
            <person name="Finy P."/>
            <person name="Geml J."/>
            <person name="Haridas S."/>
            <person name="Hughes K."/>
            <person name="Justo A."/>
            <person name="Karasinski D."/>
            <person name="Kautmanova I."/>
            <person name="Kiss B."/>
            <person name="Kocsube S."/>
            <person name="Kotiranta H."/>
            <person name="LaButti K.M."/>
            <person name="Lechner B.E."/>
            <person name="Liimatainen K."/>
            <person name="Lipzen A."/>
            <person name="Lukacs Z."/>
            <person name="Mihaltcheva S."/>
            <person name="Morgado L.N."/>
            <person name="Niskanen T."/>
            <person name="Noordeloos M.E."/>
            <person name="Ohm R.A."/>
            <person name="Ortiz-Santana B."/>
            <person name="Ovrebo C."/>
            <person name="Racz N."/>
            <person name="Riley R."/>
            <person name="Savchenko A."/>
            <person name="Shiryaev A."/>
            <person name="Soop K."/>
            <person name="Spirin V."/>
            <person name="Szebenyi C."/>
            <person name="Tomsovsky M."/>
            <person name="Tulloss R.E."/>
            <person name="Uehling J."/>
            <person name="Grigoriev I.V."/>
            <person name="Vagvolgyi C."/>
            <person name="Papp T."/>
            <person name="Martin F.M."/>
            <person name="Miettinen O."/>
            <person name="Hibbett D.S."/>
            <person name="Nagy L.G."/>
        </authorList>
    </citation>
    <scope>NUCLEOTIDE SEQUENCE [LARGE SCALE GENOMIC DNA]</scope>
    <source>
        <strain evidence="2 3">CBS 309.79</strain>
    </source>
</reference>
<proteinExistence type="predicted"/>
<organism evidence="2 3">
    <name type="scientific">Pterulicium gracile</name>
    <dbReference type="NCBI Taxonomy" id="1884261"/>
    <lineage>
        <taxon>Eukaryota</taxon>
        <taxon>Fungi</taxon>
        <taxon>Dikarya</taxon>
        <taxon>Basidiomycota</taxon>
        <taxon>Agaricomycotina</taxon>
        <taxon>Agaricomycetes</taxon>
        <taxon>Agaricomycetidae</taxon>
        <taxon>Agaricales</taxon>
        <taxon>Pleurotineae</taxon>
        <taxon>Pterulaceae</taxon>
        <taxon>Pterulicium</taxon>
    </lineage>
</organism>
<name>A0A5C3Q0K4_9AGAR</name>
<keyword evidence="3" id="KW-1185">Reference proteome</keyword>
<accession>A0A5C3Q0K4</accession>